<feature type="compositionally biased region" description="Low complexity" evidence="12">
    <location>
        <begin position="52"/>
        <end position="99"/>
    </location>
</feature>
<dbReference type="PANTHER" id="PTHR33693:SF1">
    <property type="entry name" value="TYPE-4 URACIL-DNA GLYCOSYLASE"/>
    <property type="match status" value="1"/>
</dbReference>
<dbReference type="CDD" id="cd10030">
    <property type="entry name" value="UDG-F4_TTUDGA_SPO1dp_like"/>
    <property type="match status" value="1"/>
</dbReference>
<evidence type="ECO:0000259" key="13">
    <source>
        <dbReference type="SMART" id="SM00986"/>
    </source>
</evidence>
<keyword evidence="14" id="KW-0548">Nucleotidyltransferase</keyword>
<keyword evidence="6" id="KW-0479">Metal-binding</keyword>
<comment type="similarity">
    <text evidence="2">Belongs to the uracil-DNA glycosylase (UDG) superfamily. Type 4 (UDGa) family.</text>
</comment>
<dbReference type="NCBIfam" id="TIGR00758">
    <property type="entry name" value="UDG_fam4"/>
    <property type="match status" value="1"/>
</dbReference>
<dbReference type="Pfam" id="PF03167">
    <property type="entry name" value="UDG"/>
    <property type="match status" value="1"/>
</dbReference>
<dbReference type="InterPro" id="IPR005122">
    <property type="entry name" value="Uracil-DNA_glycosylase-like"/>
</dbReference>
<evidence type="ECO:0000256" key="11">
    <source>
        <dbReference type="ARBA" id="ARBA00023204"/>
    </source>
</evidence>
<reference evidence="14 15" key="1">
    <citation type="submission" date="2020-08" db="EMBL/GenBank/DDBJ databases">
        <title>Genomic Encyclopedia of Type Strains, Phase IV (KMG-IV): sequencing the most valuable type-strain genomes for metagenomic binning, comparative biology and taxonomic classification.</title>
        <authorList>
            <person name="Goeker M."/>
        </authorList>
    </citation>
    <scope>NUCLEOTIDE SEQUENCE [LARGE SCALE GENOMIC DNA]</scope>
    <source>
        <strain evidence="14 15">DSM 5895</strain>
    </source>
</reference>
<dbReference type="Proteomes" id="UP000533469">
    <property type="component" value="Unassembled WGS sequence"/>
</dbReference>
<comment type="catalytic activity">
    <reaction evidence="1">
        <text>Hydrolyzes single-stranded DNA or mismatched double-stranded DNA and polynucleotides, releasing free uracil.</text>
        <dbReference type="EC" id="3.2.2.27"/>
    </reaction>
</comment>
<evidence type="ECO:0000256" key="9">
    <source>
        <dbReference type="ARBA" id="ARBA00023004"/>
    </source>
</evidence>
<dbReference type="Gene3D" id="3.40.470.10">
    <property type="entry name" value="Uracil-DNA glycosylase-like domain"/>
    <property type="match status" value="1"/>
</dbReference>
<protein>
    <recommendedName>
        <fullName evidence="4">Type-4 uracil-DNA glycosylase</fullName>
        <ecNumber evidence="3">3.2.2.27</ecNumber>
    </recommendedName>
</protein>
<feature type="domain" description="Uracil-DNA glycosylase-like" evidence="13">
    <location>
        <begin position="146"/>
        <end position="296"/>
    </location>
</feature>
<name>A0A839Z5E3_9HYPH</name>
<keyword evidence="11" id="KW-0234">DNA repair</keyword>
<keyword evidence="9" id="KW-0408">Iron</keyword>
<dbReference type="GO" id="GO:0046872">
    <property type="term" value="F:metal ion binding"/>
    <property type="evidence" value="ECO:0007669"/>
    <property type="project" value="UniProtKB-KW"/>
</dbReference>
<keyword evidence="14" id="KW-0808">Transferase</keyword>
<sequence>MPPTLSDRDLIAELLAFHVEAGVDIALGEEPVDRFAESASERATARRRGPLAADDSPPAAAAPRPSAPDTRPAAAGPAAARSATAHPAIARAAPAAVTPAAPPPPDQAALEAREAAAHAPTLEALRDLLERFEGCPLKHTATRLVFADGNPKARLMLVGEAPGREEDIEGKPFVGRSGKLLDRMLAAIGIDRETAYIANVVPWRPPGNRTPTPQETAICLPFIRRQIELADPDVLVCLGGPSAQTLLGIREGITKARGRWMDYDTGTRTIPALATFHPAYLLRTPLGKRMAWRDLLAIESRLTEPTARKPD</sequence>
<accession>A0A839Z5E3</accession>
<dbReference type="InterPro" id="IPR051536">
    <property type="entry name" value="UDG_Type-4/5"/>
</dbReference>
<dbReference type="RefSeq" id="WP_183187924.1">
    <property type="nucleotide sequence ID" value="NZ_JACICD010000001.1"/>
</dbReference>
<dbReference type="EC" id="3.2.2.27" evidence="3"/>
<gene>
    <name evidence="14" type="ORF">FHS55_000316</name>
</gene>
<evidence type="ECO:0000256" key="12">
    <source>
        <dbReference type="SAM" id="MobiDB-lite"/>
    </source>
</evidence>
<keyword evidence="10" id="KW-0411">Iron-sulfur</keyword>
<dbReference type="SMART" id="SM00986">
    <property type="entry name" value="UDG"/>
    <property type="match status" value="1"/>
</dbReference>
<keyword evidence="8" id="KW-0378">Hydrolase</keyword>
<evidence type="ECO:0000313" key="15">
    <source>
        <dbReference type="Proteomes" id="UP000533469"/>
    </source>
</evidence>
<dbReference type="AlphaFoldDB" id="A0A839Z5E3"/>
<dbReference type="SUPFAM" id="SSF52141">
    <property type="entry name" value="Uracil-DNA glycosylase-like"/>
    <property type="match status" value="1"/>
</dbReference>
<comment type="caution">
    <text evidence="14">The sequence shown here is derived from an EMBL/GenBank/DDBJ whole genome shotgun (WGS) entry which is preliminary data.</text>
</comment>
<evidence type="ECO:0000256" key="1">
    <source>
        <dbReference type="ARBA" id="ARBA00001400"/>
    </source>
</evidence>
<keyword evidence="7" id="KW-0227">DNA damage</keyword>
<evidence type="ECO:0000256" key="10">
    <source>
        <dbReference type="ARBA" id="ARBA00023014"/>
    </source>
</evidence>
<proteinExistence type="inferred from homology"/>
<organism evidence="14 15">
    <name type="scientific">Ancylobacter tetraedralis</name>
    <dbReference type="NCBI Taxonomy" id="217068"/>
    <lineage>
        <taxon>Bacteria</taxon>
        <taxon>Pseudomonadati</taxon>
        <taxon>Pseudomonadota</taxon>
        <taxon>Alphaproteobacteria</taxon>
        <taxon>Hyphomicrobiales</taxon>
        <taxon>Xanthobacteraceae</taxon>
        <taxon>Ancylobacter</taxon>
    </lineage>
</organism>
<dbReference type="GO" id="GO:0006281">
    <property type="term" value="P:DNA repair"/>
    <property type="evidence" value="ECO:0007669"/>
    <property type="project" value="UniProtKB-KW"/>
</dbReference>
<dbReference type="GO" id="GO:0016779">
    <property type="term" value="F:nucleotidyltransferase activity"/>
    <property type="evidence" value="ECO:0007669"/>
    <property type="project" value="UniProtKB-KW"/>
</dbReference>
<dbReference type="PANTHER" id="PTHR33693">
    <property type="entry name" value="TYPE-5 URACIL-DNA GLYCOSYLASE"/>
    <property type="match status" value="1"/>
</dbReference>
<evidence type="ECO:0000256" key="5">
    <source>
        <dbReference type="ARBA" id="ARBA00022485"/>
    </source>
</evidence>
<evidence type="ECO:0000256" key="2">
    <source>
        <dbReference type="ARBA" id="ARBA00006521"/>
    </source>
</evidence>
<evidence type="ECO:0000256" key="7">
    <source>
        <dbReference type="ARBA" id="ARBA00022763"/>
    </source>
</evidence>
<dbReference type="GO" id="GO:0051539">
    <property type="term" value="F:4 iron, 4 sulfur cluster binding"/>
    <property type="evidence" value="ECO:0007669"/>
    <property type="project" value="UniProtKB-KW"/>
</dbReference>
<evidence type="ECO:0000256" key="8">
    <source>
        <dbReference type="ARBA" id="ARBA00022801"/>
    </source>
</evidence>
<keyword evidence="5" id="KW-0004">4Fe-4S</keyword>
<evidence type="ECO:0000256" key="4">
    <source>
        <dbReference type="ARBA" id="ARBA00019403"/>
    </source>
</evidence>
<evidence type="ECO:0000256" key="3">
    <source>
        <dbReference type="ARBA" id="ARBA00012030"/>
    </source>
</evidence>
<evidence type="ECO:0000256" key="6">
    <source>
        <dbReference type="ARBA" id="ARBA00022723"/>
    </source>
</evidence>
<feature type="region of interest" description="Disordered" evidence="12">
    <location>
        <begin position="36"/>
        <end position="115"/>
    </location>
</feature>
<dbReference type="SMART" id="SM00987">
    <property type="entry name" value="UreE_C"/>
    <property type="match status" value="1"/>
</dbReference>
<evidence type="ECO:0000313" key="14">
    <source>
        <dbReference type="EMBL" id="MBB3769730.1"/>
    </source>
</evidence>
<dbReference type="InterPro" id="IPR036895">
    <property type="entry name" value="Uracil-DNA_glycosylase-like_sf"/>
</dbReference>
<dbReference type="GO" id="GO:0004844">
    <property type="term" value="F:uracil DNA N-glycosylase activity"/>
    <property type="evidence" value="ECO:0007669"/>
    <property type="project" value="UniProtKB-EC"/>
</dbReference>
<dbReference type="EMBL" id="JACICD010000001">
    <property type="protein sequence ID" value="MBB3769730.1"/>
    <property type="molecule type" value="Genomic_DNA"/>
</dbReference>
<keyword evidence="15" id="KW-1185">Reference proteome</keyword>
<dbReference type="InterPro" id="IPR005273">
    <property type="entry name" value="Ura-DNA_glyco_family4"/>
</dbReference>